<evidence type="ECO:0000256" key="3">
    <source>
        <dbReference type="ARBA" id="ARBA00022777"/>
    </source>
</evidence>
<dbReference type="PANTHER" id="PTHR21599">
    <property type="entry name" value="GLYCERATE KINASE"/>
    <property type="match status" value="1"/>
</dbReference>
<keyword evidence="6" id="KW-1185">Reference proteome</keyword>
<protein>
    <submittedName>
        <fullName evidence="5">Glycerate kinase</fullName>
    </submittedName>
</protein>
<dbReference type="Pfam" id="PF02595">
    <property type="entry name" value="Gly_kinase"/>
    <property type="match status" value="1"/>
</dbReference>
<dbReference type="Gene3D" id="3.90.1510.10">
    <property type="entry name" value="Glycerate kinase, domain 2"/>
    <property type="match status" value="1"/>
</dbReference>
<dbReference type="PANTHER" id="PTHR21599:SF0">
    <property type="entry name" value="GLYCERATE KINASE"/>
    <property type="match status" value="1"/>
</dbReference>
<comment type="similarity">
    <text evidence="1 4">Belongs to the glycerate kinase type-1 family.</text>
</comment>
<dbReference type="Gene3D" id="3.40.50.10350">
    <property type="entry name" value="Glycerate kinase, domain 1"/>
    <property type="match status" value="1"/>
</dbReference>
<sequence>MPRFVVVPDSFKGSLTSMEAGSIIAESIRKHFPSAGIDVIPVADGGEGTVEALVKAASGELVDTRATGPLGRAADTQFGILHGDTAVLEIANVAGLPMVPKEERNPFNATTRGLGELVKQALDRGLRKIVIGLGGSATNDGGMGMLSELGVRFRDASGELLRGFGRDVGQAASVDFGGLDPRLAECELIAACDVKNPLCGPEGASRIFGPQKGAAPGQVEVLDRALKGYAELIERALERPALRDAPGAGAAGGLGFALLSLGFALSPGAQLIDRMVGLERRIAGADWVITGEGRTDGQSAYGKLPFYVASLAKKHGAKSILISGSLGTDYLELRGLFAGCFALVTEPSDLQACLDRAAPALSACSDNVMGFLRIASE</sequence>
<dbReference type="InterPro" id="IPR018197">
    <property type="entry name" value="Glycerate_kinase_RE-like"/>
</dbReference>
<proteinExistence type="inferred from homology"/>
<dbReference type="AlphaFoldDB" id="A0A841T6I3"/>
<dbReference type="GO" id="GO:0008887">
    <property type="term" value="F:glycerate kinase activity"/>
    <property type="evidence" value="ECO:0007669"/>
    <property type="project" value="UniProtKB-UniRule"/>
</dbReference>
<dbReference type="NCBIfam" id="TIGR00045">
    <property type="entry name" value="glycerate kinase"/>
    <property type="match status" value="1"/>
</dbReference>
<evidence type="ECO:0000313" key="5">
    <source>
        <dbReference type="EMBL" id="MBB6637908.1"/>
    </source>
</evidence>
<dbReference type="InterPro" id="IPR018193">
    <property type="entry name" value="Glyc_kinase_flavodox-like_fold"/>
</dbReference>
<keyword evidence="2 4" id="KW-0808">Transferase</keyword>
<dbReference type="SUPFAM" id="SSF110738">
    <property type="entry name" value="Glycerate kinase I"/>
    <property type="match status" value="1"/>
</dbReference>
<dbReference type="EMBL" id="JACJVQ010000025">
    <property type="protein sequence ID" value="MBB6637908.1"/>
    <property type="molecule type" value="Genomic_DNA"/>
</dbReference>
<reference evidence="5 6" key="1">
    <citation type="submission" date="2020-08" db="EMBL/GenBank/DDBJ databases">
        <title>Cohnella phylogeny.</title>
        <authorList>
            <person name="Dunlap C."/>
        </authorList>
    </citation>
    <scope>NUCLEOTIDE SEQUENCE [LARGE SCALE GENOMIC DNA]</scope>
    <source>
        <strain evidence="5 6">DSM 25241</strain>
    </source>
</reference>
<evidence type="ECO:0000256" key="2">
    <source>
        <dbReference type="ARBA" id="ARBA00022679"/>
    </source>
</evidence>
<dbReference type="InterPro" id="IPR004381">
    <property type="entry name" value="Glycerate_kinase"/>
</dbReference>
<gene>
    <name evidence="5" type="ORF">H7B67_27590</name>
</gene>
<dbReference type="RefSeq" id="WP_185123117.1">
    <property type="nucleotide sequence ID" value="NZ_JACJVQ010000025.1"/>
</dbReference>
<dbReference type="Proteomes" id="UP000535838">
    <property type="component" value="Unassembled WGS sequence"/>
</dbReference>
<comment type="caution">
    <text evidence="5">The sequence shown here is derived from an EMBL/GenBank/DDBJ whole genome shotgun (WGS) entry which is preliminary data.</text>
</comment>
<keyword evidence="3 4" id="KW-0418">Kinase</keyword>
<evidence type="ECO:0000256" key="1">
    <source>
        <dbReference type="ARBA" id="ARBA00006284"/>
    </source>
</evidence>
<name>A0A841T6I3_9BACL</name>
<accession>A0A841T6I3</accession>
<evidence type="ECO:0000256" key="4">
    <source>
        <dbReference type="PIRNR" id="PIRNR006078"/>
    </source>
</evidence>
<dbReference type="PIRSF" id="PIRSF006078">
    <property type="entry name" value="GlxK"/>
    <property type="match status" value="1"/>
</dbReference>
<organism evidence="5 6">
    <name type="scientific">Cohnella thailandensis</name>
    <dbReference type="NCBI Taxonomy" id="557557"/>
    <lineage>
        <taxon>Bacteria</taxon>
        <taxon>Bacillati</taxon>
        <taxon>Bacillota</taxon>
        <taxon>Bacilli</taxon>
        <taxon>Bacillales</taxon>
        <taxon>Paenibacillaceae</taxon>
        <taxon>Cohnella</taxon>
    </lineage>
</organism>
<dbReference type="InterPro" id="IPR036129">
    <property type="entry name" value="Glycerate_kinase_sf"/>
</dbReference>
<evidence type="ECO:0000313" key="6">
    <source>
        <dbReference type="Proteomes" id="UP000535838"/>
    </source>
</evidence>
<dbReference type="GO" id="GO:0031388">
    <property type="term" value="P:organic acid phosphorylation"/>
    <property type="evidence" value="ECO:0007669"/>
    <property type="project" value="UniProtKB-UniRule"/>
</dbReference>